<keyword evidence="4" id="KW-0489">Methyltransferase</keyword>
<evidence type="ECO:0000313" key="14">
    <source>
        <dbReference type="Proteomes" id="UP000031575"/>
    </source>
</evidence>
<proteinExistence type="predicted"/>
<evidence type="ECO:0000259" key="12">
    <source>
        <dbReference type="PROSITE" id="PS51215"/>
    </source>
</evidence>
<dbReference type="SMART" id="SM00570">
    <property type="entry name" value="AWS"/>
    <property type="match status" value="1"/>
</dbReference>
<feature type="compositionally biased region" description="Basic and acidic residues" evidence="9">
    <location>
        <begin position="120"/>
        <end position="139"/>
    </location>
</feature>
<accession>A0A0C2IQS2</accession>
<dbReference type="EMBL" id="AWTV01000010">
    <property type="protein sequence ID" value="KIH87397.1"/>
    <property type="molecule type" value="Genomic_DNA"/>
</dbReference>
<feature type="region of interest" description="Disordered" evidence="9">
    <location>
        <begin position="689"/>
        <end position="778"/>
    </location>
</feature>
<feature type="region of interest" description="Disordered" evidence="9">
    <location>
        <begin position="1"/>
        <end position="139"/>
    </location>
</feature>
<dbReference type="GO" id="GO:0005634">
    <property type="term" value="C:nucleus"/>
    <property type="evidence" value="ECO:0007669"/>
    <property type="project" value="UniProtKB-SubCell"/>
</dbReference>
<evidence type="ECO:0000259" key="10">
    <source>
        <dbReference type="PROSITE" id="PS50280"/>
    </source>
</evidence>
<dbReference type="SMART" id="SM00317">
    <property type="entry name" value="SET"/>
    <property type="match status" value="1"/>
</dbReference>
<keyword evidence="8" id="KW-0175">Coiled coil</keyword>
<dbReference type="Pfam" id="PF00856">
    <property type="entry name" value="SET"/>
    <property type="match status" value="1"/>
</dbReference>
<dbReference type="SUPFAM" id="SSF82199">
    <property type="entry name" value="SET domain"/>
    <property type="match status" value="1"/>
</dbReference>
<feature type="region of interest" description="Disordered" evidence="9">
    <location>
        <begin position="644"/>
        <end position="676"/>
    </location>
</feature>
<sequence>MVSAPRSAPGAAGEAASAASARDDKTSSAAMPARRASKRVSLAAAAAAASPVAKQASTSAARQAAKPSPKSKGTAAKTAKDAPSPIERRVTRLSGLPTDLSLSQSSPQVTASGKRRRRMSDKPTTEELPRELRRLQDTKEFSHVDNEPIVYTVWSNGRYVPANANGEPLVDKNAAKKAKLAKAAEEAEKKKAEEAAAAAAAAAEEKAAAEAALPKKRVKKWMNQGLYAGMPTPSNPAAGLTPAERKELAKLPELSKKYPPNKTLPMPIYNGLRTLIEGRDFKMPFDVFNPLPPGQPKPVKYGRFSKNRFVGEAHAIWKKNPNYDDFQSKCVCKPETGCDEDCQNRIMLYECNDEICNVGPERCSNREFQRLADRTASKNPYHIGVEVFKTLDRGHGIRASRGFRPGQIIMEYIGEIITEEESDRRMNELYKNNASLIIDGTSGSIARFVNHSCSPNCRMIKWIVSGQPRIALFAGDRPIQTGEELTYDYNFDPYSAKNVQGCLCGADNCRGVLGPRKSEKAVSKAAAEKAAAEKASQKAKGANGSSKRKHDAYSMDDDVDTDGTTSGPASKKIRVAEAPPKFPIRPVKKPTKAPPPKKVVTTTKAALEALAANAARIARLTKASHAARAVRIAKAEAKRAAEAAAAGKAKRTKAKTSKPAASKTGSAASKPAKVVKVAKSVKVVKTAKGLKASKSSVSKEVKTTTKASKTAKPTKATRTTTASKPTKATKSPARKPAASPTKKTKAAETRKKATTPPADDVMNKEPTTPQATQATPMAQAVAKAAKAAAQLANAAISAKKPIASRKTSKANSNAYARAKVPVKPLKKLQTKQKSTVTTTKKADVTTTTTTTVTTTSSDTILKRGRGRPRLATKETVADEPMNDAADEAASDEVSEQAPVDLFALDDEEEQLATQFATEAAANTHRSLDFTVGDSNVGDSTLDDSMLDDSTLESGETDDASSPVQGGLKLRKPRVRKLSKAQKLRVKRQLVAARRLAAKQDGSYKPKRGPGRPRKYVKVAVLQSDNDTPMAEASADVPGDILIDATTDAPAPLPSAPAPVEAGLLAEATTTESAPRITKTRVEYGVARRADVEEFKAARARAKARMERMKVAVGADENTPPVEQDGQDALSPPSAATKSATPVVAHDVIHVAPDMRVQPV</sequence>
<dbReference type="FunFam" id="2.170.270.10:FF:000037">
    <property type="entry name" value="Histone-lysine N-methyltransferase"/>
    <property type="match status" value="1"/>
</dbReference>
<dbReference type="GO" id="GO:0005694">
    <property type="term" value="C:chromosome"/>
    <property type="evidence" value="ECO:0007669"/>
    <property type="project" value="UniProtKB-SubCell"/>
</dbReference>
<dbReference type="InterPro" id="IPR003616">
    <property type="entry name" value="Post-SET_dom"/>
</dbReference>
<feature type="compositionally biased region" description="Low complexity" evidence="9">
    <location>
        <begin position="766"/>
        <end position="778"/>
    </location>
</feature>
<dbReference type="HOGENOM" id="CLU_004379_0_0_1"/>
<feature type="region of interest" description="Disordered" evidence="9">
    <location>
        <begin position="857"/>
        <end position="894"/>
    </location>
</feature>
<dbReference type="PANTHER" id="PTHR22884">
    <property type="entry name" value="SET DOMAIN PROTEINS"/>
    <property type="match status" value="1"/>
</dbReference>
<evidence type="ECO:0000313" key="13">
    <source>
        <dbReference type="EMBL" id="KIH87397.1"/>
    </source>
</evidence>
<evidence type="ECO:0000256" key="5">
    <source>
        <dbReference type="ARBA" id="ARBA00022679"/>
    </source>
</evidence>
<evidence type="ECO:0000256" key="2">
    <source>
        <dbReference type="ARBA" id="ARBA00004286"/>
    </source>
</evidence>
<dbReference type="OrthoDB" id="422362at2759"/>
<feature type="domain" description="AWS" evidence="12">
    <location>
        <begin position="325"/>
        <end position="372"/>
    </location>
</feature>
<feature type="region of interest" description="Disordered" evidence="9">
    <location>
        <begin position="533"/>
        <end position="572"/>
    </location>
</feature>
<feature type="compositionally biased region" description="Basic residues" evidence="9">
    <location>
        <begin position="968"/>
        <end position="982"/>
    </location>
</feature>
<feature type="domain" description="SET" evidence="10">
    <location>
        <begin position="383"/>
        <end position="490"/>
    </location>
</feature>
<dbReference type="AlphaFoldDB" id="A0A0C2IQS2"/>
<feature type="compositionally biased region" description="Acidic residues" evidence="9">
    <location>
        <begin position="940"/>
        <end position="958"/>
    </location>
</feature>
<dbReference type="PROSITE" id="PS50280">
    <property type="entry name" value="SET"/>
    <property type="match status" value="1"/>
</dbReference>
<name>A0A0C2IQS2_9PEZI</name>
<dbReference type="Proteomes" id="UP000031575">
    <property type="component" value="Unassembled WGS sequence"/>
</dbReference>
<evidence type="ECO:0000259" key="11">
    <source>
        <dbReference type="PROSITE" id="PS50868"/>
    </source>
</evidence>
<dbReference type="PROSITE" id="PS50868">
    <property type="entry name" value="POST_SET"/>
    <property type="match status" value="1"/>
</dbReference>
<dbReference type="InterPro" id="IPR001214">
    <property type="entry name" value="SET_dom"/>
</dbReference>
<feature type="compositionally biased region" description="Polar residues" evidence="9">
    <location>
        <begin position="100"/>
        <end position="111"/>
    </location>
</feature>
<feature type="compositionally biased region" description="Acidic residues" evidence="9">
    <location>
        <begin position="880"/>
        <end position="894"/>
    </location>
</feature>
<dbReference type="GO" id="GO:0003677">
    <property type="term" value="F:DNA binding"/>
    <property type="evidence" value="ECO:0007669"/>
    <property type="project" value="InterPro"/>
</dbReference>
<evidence type="ECO:0000256" key="3">
    <source>
        <dbReference type="ARBA" id="ARBA00022454"/>
    </source>
</evidence>
<keyword evidence="3" id="KW-0158">Chromosome</keyword>
<comment type="subcellular location">
    <subcellularLocation>
        <location evidence="2">Chromosome</location>
    </subcellularLocation>
    <subcellularLocation>
        <location evidence="1">Nucleus</location>
    </subcellularLocation>
</comment>
<dbReference type="RefSeq" id="XP_040615407.1">
    <property type="nucleotide sequence ID" value="XM_040762857.1"/>
</dbReference>
<keyword evidence="7" id="KW-0539">Nucleus</keyword>
<gene>
    <name evidence="13" type="ORF">SPBR_04580</name>
</gene>
<feature type="compositionally biased region" description="Low complexity" evidence="9">
    <location>
        <begin position="657"/>
        <end position="676"/>
    </location>
</feature>
<evidence type="ECO:0000256" key="1">
    <source>
        <dbReference type="ARBA" id="ARBA00004123"/>
    </source>
</evidence>
<dbReference type="Pfam" id="PF17907">
    <property type="entry name" value="AWS"/>
    <property type="match status" value="1"/>
</dbReference>
<evidence type="ECO:0008006" key="15">
    <source>
        <dbReference type="Google" id="ProtNLM"/>
    </source>
</evidence>
<feature type="compositionally biased region" description="Low complexity" evidence="9">
    <location>
        <begin position="27"/>
        <end position="57"/>
    </location>
</feature>
<keyword evidence="6" id="KW-0949">S-adenosyl-L-methionine</keyword>
<feature type="compositionally biased region" description="Low complexity" evidence="9">
    <location>
        <begin position="704"/>
        <end position="741"/>
    </location>
</feature>
<evidence type="ECO:0000256" key="7">
    <source>
        <dbReference type="ARBA" id="ARBA00023242"/>
    </source>
</evidence>
<dbReference type="InterPro" id="IPR017956">
    <property type="entry name" value="AT_hook_DNA-bd_motif"/>
</dbReference>
<evidence type="ECO:0000256" key="4">
    <source>
        <dbReference type="ARBA" id="ARBA00022603"/>
    </source>
</evidence>
<dbReference type="GeneID" id="63677778"/>
<organism evidence="13 14">
    <name type="scientific">Sporothrix brasiliensis 5110</name>
    <dbReference type="NCBI Taxonomy" id="1398154"/>
    <lineage>
        <taxon>Eukaryota</taxon>
        <taxon>Fungi</taxon>
        <taxon>Dikarya</taxon>
        <taxon>Ascomycota</taxon>
        <taxon>Pezizomycotina</taxon>
        <taxon>Sordariomycetes</taxon>
        <taxon>Sordariomycetidae</taxon>
        <taxon>Ophiostomatales</taxon>
        <taxon>Ophiostomataceae</taxon>
        <taxon>Sporothrix</taxon>
    </lineage>
</organism>
<dbReference type="InterPro" id="IPR046341">
    <property type="entry name" value="SET_dom_sf"/>
</dbReference>
<protein>
    <recommendedName>
        <fullName evidence="15">Histone-lysine N-methyltransferase ASH1L</fullName>
    </recommendedName>
</protein>
<dbReference type="GO" id="GO:0042054">
    <property type="term" value="F:histone methyltransferase activity"/>
    <property type="evidence" value="ECO:0007669"/>
    <property type="project" value="InterPro"/>
</dbReference>
<feature type="region of interest" description="Disordered" evidence="9">
    <location>
        <begin position="929"/>
        <end position="982"/>
    </location>
</feature>
<keyword evidence="14" id="KW-1185">Reference proteome</keyword>
<dbReference type="GO" id="GO:0032259">
    <property type="term" value="P:methylation"/>
    <property type="evidence" value="ECO:0007669"/>
    <property type="project" value="UniProtKB-KW"/>
</dbReference>
<dbReference type="PROSITE" id="PS51215">
    <property type="entry name" value="AWS"/>
    <property type="match status" value="1"/>
</dbReference>
<dbReference type="VEuPathDB" id="FungiDB:SPBR_04580"/>
<evidence type="ECO:0000256" key="8">
    <source>
        <dbReference type="SAM" id="Coils"/>
    </source>
</evidence>
<evidence type="ECO:0000256" key="9">
    <source>
        <dbReference type="SAM" id="MobiDB-lite"/>
    </source>
</evidence>
<comment type="caution">
    <text evidence="13">The sequence shown here is derived from an EMBL/GenBank/DDBJ whole genome shotgun (WGS) entry which is preliminary data.</text>
</comment>
<feature type="coiled-coil region" evidence="8">
    <location>
        <begin position="170"/>
        <end position="212"/>
    </location>
</feature>
<evidence type="ECO:0000256" key="6">
    <source>
        <dbReference type="ARBA" id="ARBA00022691"/>
    </source>
</evidence>
<feature type="compositionally biased region" description="Low complexity" evidence="9">
    <location>
        <begin position="1"/>
        <end position="20"/>
    </location>
</feature>
<dbReference type="Gene3D" id="2.170.270.10">
    <property type="entry name" value="SET domain"/>
    <property type="match status" value="1"/>
</dbReference>
<keyword evidence="5" id="KW-0808">Transferase</keyword>
<dbReference type="InterPro" id="IPR006560">
    <property type="entry name" value="AWS_dom"/>
</dbReference>
<dbReference type="InterPro" id="IPR050777">
    <property type="entry name" value="SET2_Histone-Lys_MeTrsfase"/>
</dbReference>
<feature type="region of interest" description="Disordered" evidence="9">
    <location>
        <begin position="1112"/>
        <end position="1140"/>
    </location>
</feature>
<feature type="domain" description="Post-SET" evidence="11">
    <location>
        <begin position="498"/>
        <end position="514"/>
    </location>
</feature>
<reference evidence="13 14" key="1">
    <citation type="journal article" date="2014" name="BMC Genomics">
        <title>Comparative genomics of the major fungal agents of human and animal Sporotrichosis: Sporothrix schenckii and Sporothrix brasiliensis.</title>
        <authorList>
            <person name="Teixeira M.M."/>
            <person name="de Almeida L.G."/>
            <person name="Kubitschek-Barreira P."/>
            <person name="Alves F.L."/>
            <person name="Kioshima E.S."/>
            <person name="Abadio A.K."/>
            <person name="Fernandes L."/>
            <person name="Derengowski L.S."/>
            <person name="Ferreira K.S."/>
            <person name="Souza R.C."/>
            <person name="Ruiz J.C."/>
            <person name="de Andrade N.C."/>
            <person name="Paes H.C."/>
            <person name="Nicola A.M."/>
            <person name="Albuquerque P."/>
            <person name="Gerber A.L."/>
            <person name="Martins V.P."/>
            <person name="Peconick L.D."/>
            <person name="Neto A.V."/>
            <person name="Chaucanez C.B."/>
            <person name="Silva P.A."/>
            <person name="Cunha O.L."/>
            <person name="de Oliveira F.F."/>
            <person name="dos Santos T.C."/>
            <person name="Barros A.L."/>
            <person name="Soares M.A."/>
            <person name="de Oliveira L.M."/>
            <person name="Marini M.M."/>
            <person name="Villalobos-Duno H."/>
            <person name="Cunha M.M."/>
            <person name="de Hoog S."/>
            <person name="da Silveira J.F."/>
            <person name="Henrissat B."/>
            <person name="Nino-Vega G.A."/>
            <person name="Cisalpino P.S."/>
            <person name="Mora-Montes H.M."/>
            <person name="Almeida S.R."/>
            <person name="Stajich J.E."/>
            <person name="Lopes-Bezerra L.M."/>
            <person name="Vasconcelos A.T."/>
            <person name="Felipe M.S."/>
        </authorList>
    </citation>
    <scope>NUCLEOTIDE SEQUENCE [LARGE SCALE GENOMIC DNA]</scope>
    <source>
        <strain evidence="13 14">5110</strain>
    </source>
</reference>
<dbReference type="SMART" id="SM00384">
    <property type="entry name" value="AT_hook"/>
    <property type="match status" value="2"/>
</dbReference>